<keyword evidence="3" id="KW-1185">Reference proteome</keyword>
<dbReference type="Proteomes" id="UP000611640">
    <property type="component" value="Chromosome"/>
</dbReference>
<gene>
    <name evidence="2" type="ORF">Athai_14270</name>
</gene>
<accession>A0A7R7DLG5</accession>
<dbReference type="AlphaFoldDB" id="A0A7R7DLG5"/>
<sequence length="118" mass="12922">MHDVFRRAGLRTSSGGRAATRRQRMCGPSVKKRGIDREDDTSVAAGSPRRIVRPGGIDIVGRGFQCRGANLHVFINGAWYRIGLDALCRTHGRSSRPWAAVSVRCAHLRVKCGPGRRG</sequence>
<evidence type="ECO:0000256" key="1">
    <source>
        <dbReference type="SAM" id="MobiDB-lite"/>
    </source>
</evidence>
<name>A0A7R7DLG5_9ACTN</name>
<evidence type="ECO:0000313" key="2">
    <source>
        <dbReference type="EMBL" id="BCJ33924.1"/>
    </source>
</evidence>
<feature type="region of interest" description="Disordered" evidence="1">
    <location>
        <begin position="11"/>
        <end position="49"/>
    </location>
</feature>
<protein>
    <submittedName>
        <fullName evidence="2">Uncharacterized protein</fullName>
    </submittedName>
</protein>
<proteinExistence type="predicted"/>
<dbReference type="KEGG" id="atl:Athai_14270"/>
<dbReference type="EMBL" id="AP023355">
    <property type="protein sequence ID" value="BCJ33924.1"/>
    <property type="molecule type" value="Genomic_DNA"/>
</dbReference>
<evidence type="ECO:0000313" key="3">
    <source>
        <dbReference type="Proteomes" id="UP000611640"/>
    </source>
</evidence>
<reference evidence="2 3" key="1">
    <citation type="submission" date="2020-08" db="EMBL/GenBank/DDBJ databases">
        <title>Whole genome shotgun sequence of Actinocatenispora thailandica NBRC 105041.</title>
        <authorList>
            <person name="Komaki H."/>
            <person name="Tamura T."/>
        </authorList>
    </citation>
    <scope>NUCLEOTIDE SEQUENCE [LARGE SCALE GENOMIC DNA]</scope>
    <source>
        <strain evidence="2 3">NBRC 105041</strain>
    </source>
</reference>
<feature type="compositionally biased region" description="Basic residues" evidence="1">
    <location>
        <begin position="19"/>
        <end position="34"/>
    </location>
</feature>
<organism evidence="2 3">
    <name type="scientific">Actinocatenispora thailandica</name>
    <dbReference type="NCBI Taxonomy" id="227318"/>
    <lineage>
        <taxon>Bacteria</taxon>
        <taxon>Bacillati</taxon>
        <taxon>Actinomycetota</taxon>
        <taxon>Actinomycetes</taxon>
        <taxon>Micromonosporales</taxon>
        <taxon>Micromonosporaceae</taxon>
        <taxon>Actinocatenispora</taxon>
    </lineage>
</organism>